<dbReference type="InterPro" id="IPR036291">
    <property type="entry name" value="NAD(P)-bd_dom_sf"/>
</dbReference>
<dbReference type="SUPFAM" id="SSF51735">
    <property type="entry name" value="NAD(P)-binding Rossmann-fold domains"/>
    <property type="match status" value="1"/>
</dbReference>
<comment type="caution">
    <text evidence="2">The sequence shown here is derived from an EMBL/GenBank/DDBJ whole genome shotgun (WGS) entry which is preliminary data.</text>
</comment>
<dbReference type="PANTHER" id="PTHR43377:SF8">
    <property type="entry name" value="BLR3664 PROTEIN"/>
    <property type="match status" value="1"/>
</dbReference>
<sequence length="319" mass="34254">MLLLIGSGSMAVEYAKVLKAQGRKFAVIGRGATSAAEFTEKTGVPVQTGGLDAAIASGLVAGVTSAIVSVGVEALYETSVALLRFGVKHLLIEKPGLMRPDQIGPLQDAARLAGARVYIAYNRRFLASVRRAREIIENDGGLTSFTFDFTEWGHEIVTLTKAPGVKELWALGNSSHVLDLAFHLGGVPAQLHATCAGALDWHPASAVFVGSGVTTSHVPFSYHADWDAPGRWGLEFCTRQHKLIFRPMEKLQVMRKGSVQIEEVAADLEDARLDAEYKPGLFRQVEAFYAADTGALCALDELAVNLEHFCAIAGYARSA</sequence>
<dbReference type="Proteomes" id="UP001405405">
    <property type="component" value="Unassembled WGS sequence"/>
</dbReference>
<gene>
    <name evidence="2" type="ORF">VA599_19175</name>
</gene>
<organism evidence="2 3">
    <name type="scientific">Chromobacterium indicum</name>
    <dbReference type="NCBI Taxonomy" id="3110228"/>
    <lineage>
        <taxon>Bacteria</taxon>
        <taxon>Pseudomonadati</taxon>
        <taxon>Pseudomonadota</taxon>
        <taxon>Betaproteobacteria</taxon>
        <taxon>Neisseriales</taxon>
        <taxon>Chromobacteriaceae</taxon>
        <taxon>Chromobacterium</taxon>
    </lineage>
</organism>
<evidence type="ECO:0000313" key="3">
    <source>
        <dbReference type="Proteomes" id="UP001405405"/>
    </source>
</evidence>
<dbReference type="RefSeq" id="WP_346790090.1">
    <property type="nucleotide sequence ID" value="NZ_JAYFSJ010000015.1"/>
</dbReference>
<evidence type="ECO:0000313" key="2">
    <source>
        <dbReference type="EMBL" id="MEN7432875.1"/>
    </source>
</evidence>
<dbReference type="PANTHER" id="PTHR43377">
    <property type="entry name" value="BILIVERDIN REDUCTASE A"/>
    <property type="match status" value="1"/>
</dbReference>
<dbReference type="Gene3D" id="3.40.50.720">
    <property type="entry name" value="NAD(P)-binding Rossmann-like Domain"/>
    <property type="match status" value="1"/>
</dbReference>
<evidence type="ECO:0000259" key="1">
    <source>
        <dbReference type="Pfam" id="PF01408"/>
    </source>
</evidence>
<dbReference type="EMBL" id="JAYFSJ010000015">
    <property type="protein sequence ID" value="MEN7432875.1"/>
    <property type="molecule type" value="Genomic_DNA"/>
</dbReference>
<protein>
    <submittedName>
        <fullName evidence="2">Gfo/Idh/MocA family oxidoreductase</fullName>
    </submittedName>
</protein>
<dbReference type="Pfam" id="PF01408">
    <property type="entry name" value="GFO_IDH_MocA"/>
    <property type="match status" value="1"/>
</dbReference>
<name>A0ABV0CNW3_9NEIS</name>
<dbReference type="InterPro" id="IPR051450">
    <property type="entry name" value="Gfo/Idh/MocA_Oxidoreductases"/>
</dbReference>
<proteinExistence type="predicted"/>
<reference evidence="2 3" key="1">
    <citation type="submission" date="2023-12" db="EMBL/GenBank/DDBJ databases">
        <title>Chromobacterium sp. strain TRC.1.1.SA producing antimicrobial pigment.</title>
        <authorList>
            <person name="Verma N."/>
            <person name="Choksket S."/>
            <person name="Pinnaka A.K."/>
            <person name="Korpole S."/>
        </authorList>
    </citation>
    <scope>NUCLEOTIDE SEQUENCE [LARGE SCALE GENOMIC DNA]</scope>
    <source>
        <strain evidence="2 3">TRC1.1.SA</strain>
    </source>
</reference>
<keyword evidence="3" id="KW-1185">Reference proteome</keyword>
<dbReference type="InterPro" id="IPR000683">
    <property type="entry name" value="Gfo/Idh/MocA-like_OxRdtase_N"/>
</dbReference>
<dbReference type="Gene3D" id="3.30.360.10">
    <property type="entry name" value="Dihydrodipicolinate Reductase, domain 2"/>
    <property type="match status" value="1"/>
</dbReference>
<feature type="domain" description="Gfo/Idh/MocA-like oxidoreductase N-terminal" evidence="1">
    <location>
        <begin position="3"/>
        <end position="120"/>
    </location>
</feature>
<accession>A0ABV0CNW3</accession>